<feature type="transmembrane region" description="Helical" evidence="8">
    <location>
        <begin position="124"/>
        <end position="144"/>
    </location>
</feature>
<evidence type="ECO:0000256" key="4">
    <source>
        <dbReference type="ARBA" id="ARBA00022475"/>
    </source>
</evidence>
<dbReference type="OMA" id="GIFQLHH"/>
<organism evidence="10 11">
    <name type="scientific">Roseburia hominis</name>
    <dbReference type="NCBI Taxonomy" id="301301"/>
    <lineage>
        <taxon>Bacteria</taxon>
        <taxon>Bacillati</taxon>
        <taxon>Bacillota</taxon>
        <taxon>Clostridia</taxon>
        <taxon>Lachnospirales</taxon>
        <taxon>Lachnospiraceae</taxon>
        <taxon>Roseburia</taxon>
    </lineage>
</organism>
<gene>
    <name evidence="10" type="ORF">DWX93_06910</name>
</gene>
<feature type="transmembrane region" description="Helical" evidence="8">
    <location>
        <begin position="249"/>
        <end position="266"/>
    </location>
</feature>
<keyword evidence="3 8" id="KW-0813">Transport</keyword>
<feature type="transmembrane region" description="Helical" evidence="8">
    <location>
        <begin position="37"/>
        <end position="57"/>
    </location>
</feature>
<dbReference type="InterPro" id="IPR013525">
    <property type="entry name" value="ABC2_TM"/>
</dbReference>
<feature type="transmembrane region" description="Helical" evidence="8">
    <location>
        <begin position="187"/>
        <end position="205"/>
    </location>
</feature>
<dbReference type="GO" id="GO:0140359">
    <property type="term" value="F:ABC-type transporter activity"/>
    <property type="evidence" value="ECO:0007669"/>
    <property type="project" value="InterPro"/>
</dbReference>
<proteinExistence type="inferred from homology"/>
<evidence type="ECO:0000256" key="8">
    <source>
        <dbReference type="RuleBase" id="RU361157"/>
    </source>
</evidence>
<comment type="caution">
    <text evidence="10">The sequence shown here is derived from an EMBL/GenBank/DDBJ whole genome shotgun (WGS) entry which is preliminary data.</text>
</comment>
<dbReference type="GO" id="GO:0015920">
    <property type="term" value="P:lipopolysaccharide transport"/>
    <property type="evidence" value="ECO:0007669"/>
    <property type="project" value="TreeGrafter"/>
</dbReference>
<feature type="transmembrane region" description="Helical" evidence="8">
    <location>
        <begin position="69"/>
        <end position="91"/>
    </location>
</feature>
<evidence type="ECO:0000256" key="3">
    <source>
        <dbReference type="ARBA" id="ARBA00022448"/>
    </source>
</evidence>
<dbReference type="AlphaFoldDB" id="A0A395VAB9"/>
<evidence type="ECO:0000256" key="7">
    <source>
        <dbReference type="ARBA" id="ARBA00023136"/>
    </source>
</evidence>
<keyword evidence="4 8" id="KW-1003">Cell membrane</keyword>
<dbReference type="EMBL" id="QRVL01000003">
    <property type="protein sequence ID" value="RGS41371.1"/>
    <property type="molecule type" value="Genomic_DNA"/>
</dbReference>
<evidence type="ECO:0000256" key="1">
    <source>
        <dbReference type="ARBA" id="ARBA00004651"/>
    </source>
</evidence>
<dbReference type="Pfam" id="PF01061">
    <property type="entry name" value="ABC2_membrane"/>
    <property type="match status" value="1"/>
</dbReference>
<dbReference type="GeneID" id="93724204"/>
<accession>A0A395VAB9</accession>
<dbReference type="GO" id="GO:0005886">
    <property type="term" value="C:plasma membrane"/>
    <property type="evidence" value="ECO:0007669"/>
    <property type="project" value="UniProtKB-SubCell"/>
</dbReference>
<evidence type="ECO:0000259" key="9">
    <source>
        <dbReference type="PROSITE" id="PS51012"/>
    </source>
</evidence>
<feature type="domain" description="ABC transmembrane type-2" evidence="9">
    <location>
        <begin position="38"/>
        <end position="269"/>
    </location>
</feature>
<dbReference type="PANTHER" id="PTHR30413:SF10">
    <property type="entry name" value="CAPSULE POLYSACCHARIDE EXPORT INNER-MEMBRANE PROTEIN CTRC"/>
    <property type="match status" value="1"/>
</dbReference>
<dbReference type="Proteomes" id="UP000266172">
    <property type="component" value="Unassembled WGS sequence"/>
</dbReference>
<sequence>MAGKKKDTSLLHHLIGSRSLVWNLAKNDIKKKFAGSYFGVVWAFVQPVITVLLYWFVFEKGLNSKATDLRTGIEIPFVLWLTAGLVPWFYFQEALNGGTGVLVEYSYLVKKVVFQIDMLPVVKMISALFTHLFFVAFTIVLFICMGYMPDWYALQVIYYSFCMILFATGLVYATSAVTVFFRDMKEVVGILLQIGMWVTPIMWNFETMVQIPGWAIAVLKLNPMYYIVSGYRNALINHIGFWEDMGLTVYFWVVTAVLLFLGTTVFKKLRPHFADVL</sequence>
<reference evidence="10 11" key="1">
    <citation type="submission" date="2018-08" db="EMBL/GenBank/DDBJ databases">
        <title>A genome reference for cultivated species of the human gut microbiota.</title>
        <authorList>
            <person name="Zou Y."/>
            <person name="Xue W."/>
            <person name="Luo G."/>
        </authorList>
    </citation>
    <scope>NUCLEOTIDE SEQUENCE [LARGE SCALE GENOMIC DNA]</scope>
    <source>
        <strain evidence="10 11">AF22-12AC</strain>
    </source>
</reference>
<protein>
    <recommendedName>
        <fullName evidence="8">Transport permease protein</fullName>
    </recommendedName>
</protein>
<dbReference type="PROSITE" id="PS51012">
    <property type="entry name" value="ABC_TM2"/>
    <property type="match status" value="1"/>
</dbReference>
<comment type="subcellular location">
    <subcellularLocation>
        <location evidence="1 8">Cell membrane</location>
        <topology evidence="1 8">Multi-pass membrane protein</topology>
    </subcellularLocation>
</comment>
<evidence type="ECO:0000256" key="6">
    <source>
        <dbReference type="ARBA" id="ARBA00022989"/>
    </source>
</evidence>
<evidence type="ECO:0000313" key="11">
    <source>
        <dbReference type="Proteomes" id="UP000266172"/>
    </source>
</evidence>
<evidence type="ECO:0000256" key="2">
    <source>
        <dbReference type="ARBA" id="ARBA00007783"/>
    </source>
</evidence>
<comment type="similarity">
    <text evidence="2 8">Belongs to the ABC-2 integral membrane protein family.</text>
</comment>
<keyword evidence="6 8" id="KW-1133">Transmembrane helix</keyword>
<dbReference type="InterPro" id="IPR047817">
    <property type="entry name" value="ABC2_TM_bact-type"/>
</dbReference>
<keyword evidence="7 8" id="KW-0472">Membrane</keyword>
<feature type="transmembrane region" description="Helical" evidence="8">
    <location>
        <begin position="212"/>
        <end position="229"/>
    </location>
</feature>
<feature type="transmembrane region" description="Helical" evidence="8">
    <location>
        <begin position="156"/>
        <end position="181"/>
    </location>
</feature>
<evidence type="ECO:0000313" key="10">
    <source>
        <dbReference type="EMBL" id="RGS41371.1"/>
    </source>
</evidence>
<dbReference type="PANTHER" id="PTHR30413">
    <property type="entry name" value="INNER MEMBRANE TRANSPORT PERMEASE"/>
    <property type="match status" value="1"/>
</dbReference>
<evidence type="ECO:0000256" key="5">
    <source>
        <dbReference type="ARBA" id="ARBA00022692"/>
    </source>
</evidence>
<keyword evidence="5 8" id="KW-0812">Transmembrane</keyword>
<name>A0A395VAB9_9FIRM</name>
<dbReference type="RefSeq" id="WP_014080591.1">
    <property type="nucleotide sequence ID" value="NZ_CAUELN010000006.1"/>
</dbReference>